<evidence type="ECO:0000256" key="4">
    <source>
        <dbReference type="ARBA" id="ARBA00022989"/>
    </source>
</evidence>
<dbReference type="KEGG" id="tmr:Tmar_0666"/>
<keyword evidence="8" id="KW-1185">Reference proteome</keyword>
<keyword evidence="3 6" id="KW-0812">Transmembrane</keyword>
<keyword evidence="2" id="KW-0488">Methylation</keyword>
<evidence type="ECO:0000256" key="3">
    <source>
        <dbReference type="ARBA" id="ARBA00022692"/>
    </source>
</evidence>
<evidence type="ECO:0000313" key="8">
    <source>
        <dbReference type="Proteomes" id="UP000008915"/>
    </source>
</evidence>
<dbReference type="HOGENOM" id="CLU_1677023_0_0_9"/>
<keyword evidence="5 6" id="KW-0472">Membrane</keyword>
<dbReference type="NCBIfam" id="TIGR02532">
    <property type="entry name" value="IV_pilin_GFxxxE"/>
    <property type="match status" value="1"/>
</dbReference>
<dbReference type="GO" id="GO:0016020">
    <property type="term" value="C:membrane"/>
    <property type="evidence" value="ECO:0007669"/>
    <property type="project" value="UniProtKB-SubCell"/>
</dbReference>
<dbReference type="STRING" id="644966.Tmar_0666"/>
<reference evidence="7 8" key="1">
    <citation type="journal article" date="2010" name="Stand. Genomic Sci.">
        <title>Complete genome sequence of Thermaerobacter marianensis type strain (7p75a).</title>
        <authorList>
            <person name="Han C."/>
            <person name="Gu W."/>
            <person name="Zhang X."/>
            <person name="Lapidus A."/>
            <person name="Nolan M."/>
            <person name="Copeland A."/>
            <person name="Lucas S."/>
            <person name="Del Rio T.G."/>
            <person name="Tice H."/>
            <person name="Cheng J.F."/>
            <person name="Tapia R."/>
            <person name="Goodwin L."/>
            <person name="Pitluck S."/>
            <person name="Pagani I."/>
            <person name="Ivanova N."/>
            <person name="Mavromatis K."/>
            <person name="Mikhailova N."/>
            <person name="Pati A."/>
            <person name="Chen A."/>
            <person name="Palaniappan K."/>
            <person name="Land M."/>
            <person name="Hauser L."/>
            <person name="Chang Y.J."/>
            <person name="Jeffries C.D."/>
            <person name="Schneider S."/>
            <person name="Rohde M."/>
            <person name="Goker M."/>
            <person name="Pukall R."/>
            <person name="Woyke T."/>
            <person name="Bristow J."/>
            <person name="Eisen J.A."/>
            <person name="Markowitz V."/>
            <person name="Hugenholtz P."/>
            <person name="Kyrpides N.C."/>
            <person name="Klenk H.P."/>
            <person name="Detter J.C."/>
        </authorList>
    </citation>
    <scope>NUCLEOTIDE SEQUENCE [LARGE SCALE GENOMIC DNA]</scope>
    <source>
        <strain evidence="8">ATCC 700841 / DSM 12885 / JCM 10246 / 7p75a</strain>
    </source>
</reference>
<reference evidence="8" key="2">
    <citation type="journal article" date="2010" name="Stand. Genomic Sci.">
        <title>Complete genome sequence of Thermaerobacter marianensis type strain (7p75aT).</title>
        <authorList>
            <person name="Han C."/>
            <person name="Gu W."/>
            <person name="Zhang X."/>
            <person name="Lapidus A."/>
            <person name="Nolan M."/>
            <person name="Copeland A."/>
            <person name="Lucas S."/>
            <person name="Glavina Del Rio T."/>
            <person name="Tice H."/>
            <person name="Cheng J."/>
            <person name="Tapia R."/>
            <person name="Goodwin L."/>
            <person name="Pitluck S."/>
            <person name="Pagani I."/>
            <person name="Ivanova N."/>
            <person name="Mavromatis K."/>
            <person name="Mikhailova N."/>
            <person name="Pati A."/>
            <person name="Chen A."/>
            <person name="Palaniappan K."/>
            <person name="Land M."/>
            <person name="Hauser L."/>
            <person name="Chang Y."/>
            <person name="Jeffries C."/>
            <person name="Schneider S."/>
            <person name="Rohde M."/>
            <person name="Goker M."/>
            <person name="Pukall R."/>
            <person name="Woyke T."/>
            <person name="Bristow J."/>
            <person name="Eisen J."/>
            <person name="Markowitz V."/>
            <person name="Hugenholtz P."/>
            <person name="Kyrpides N."/>
            <person name="Klenk H."/>
            <person name="Detter J."/>
        </authorList>
    </citation>
    <scope>NUCLEOTIDE SEQUENCE [LARGE SCALE GENOMIC DNA]</scope>
    <source>
        <strain evidence="8">ATCC 700841 / DSM 12885 / JCM 10246 / 7p75a</strain>
    </source>
</reference>
<evidence type="ECO:0000313" key="7">
    <source>
        <dbReference type="EMBL" id="ADU50783.1"/>
    </source>
</evidence>
<evidence type="ECO:0000256" key="6">
    <source>
        <dbReference type="SAM" id="Phobius"/>
    </source>
</evidence>
<sequence length="157" mass="16771">MKGMSRPGAGRDAGSRQECRTGRQRGFTLIELGVVLAVLAILVAIAVPTYLRMVARAREAEAQQAWSMVKAELWSYFLQNGQFPQPSGTWPSGIDQPTPPNWDFTARGGGTQITVVAQPTTQNRGGETLCWTLDQNGQVSTNRGDACNSAQSGGSGS</sequence>
<accession>E6SHT6</accession>
<comment type="subcellular location">
    <subcellularLocation>
        <location evidence="1">Membrane</location>
        <topology evidence="1">Single-pass membrane protein</topology>
    </subcellularLocation>
</comment>
<proteinExistence type="predicted"/>
<dbReference type="PANTHER" id="PTHR30093">
    <property type="entry name" value="GENERAL SECRETION PATHWAY PROTEIN G"/>
    <property type="match status" value="1"/>
</dbReference>
<dbReference type="InterPro" id="IPR045584">
    <property type="entry name" value="Pilin-like"/>
</dbReference>
<feature type="transmembrane region" description="Helical" evidence="6">
    <location>
        <begin position="32"/>
        <end position="51"/>
    </location>
</feature>
<dbReference type="PROSITE" id="PS00409">
    <property type="entry name" value="PROKAR_NTER_METHYL"/>
    <property type="match status" value="1"/>
</dbReference>
<protein>
    <recommendedName>
        <fullName evidence="9">Prepilin-type N-terminal cleavage/methylation domain-containing protein</fullName>
    </recommendedName>
</protein>
<dbReference type="SMR" id="E6SHT6"/>
<evidence type="ECO:0000256" key="5">
    <source>
        <dbReference type="ARBA" id="ARBA00023136"/>
    </source>
</evidence>
<dbReference type="EMBL" id="CP002344">
    <property type="protein sequence ID" value="ADU50783.1"/>
    <property type="molecule type" value="Genomic_DNA"/>
</dbReference>
<evidence type="ECO:0000256" key="1">
    <source>
        <dbReference type="ARBA" id="ARBA00004167"/>
    </source>
</evidence>
<dbReference type="OrthoDB" id="2086724at2"/>
<dbReference type="Pfam" id="PF07963">
    <property type="entry name" value="N_methyl"/>
    <property type="match status" value="1"/>
</dbReference>
<dbReference type="AlphaFoldDB" id="E6SHT6"/>
<dbReference type="eggNOG" id="COG4968">
    <property type="taxonomic scope" value="Bacteria"/>
</dbReference>
<dbReference type="SUPFAM" id="SSF54523">
    <property type="entry name" value="Pili subunits"/>
    <property type="match status" value="1"/>
</dbReference>
<dbReference type="Gene3D" id="3.30.700.10">
    <property type="entry name" value="Glycoprotein, Type 4 Pilin"/>
    <property type="match status" value="1"/>
</dbReference>
<dbReference type="Proteomes" id="UP000008915">
    <property type="component" value="Chromosome"/>
</dbReference>
<evidence type="ECO:0000256" key="2">
    <source>
        <dbReference type="ARBA" id="ARBA00022481"/>
    </source>
</evidence>
<dbReference type="PANTHER" id="PTHR30093:SF44">
    <property type="entry name" value="TYPE II SECRETION SYSTEM CORE PROTEIN G"/>
    <property type="match status" value="1"/>
</dbReference>
<name>E6SHT6_THEM7</name>
<organism evidence="7 8">
    <name type="scientific">Thermaerobacter marianensis (strain ATCC 700841 / DSM 12885 / JCM 10246 / 7p75a)</name>
    <dbReference type="NCBI Taxonomy" id="644966"/>
    <lineage>
        <taxon>Bacteria</taxon>
        <taxon>Bacillati</taxon>
        <taxon>Bacillota</taxon>
        <taxon>Clostridia</taxon>
        <taxon>Eubacteriales</taxon>
        <taxon>Clostridiales Family XVII. Incertae Sedis</taxon>
        <taxon>Thermaerobacter</taxon>
    </lineage>
</organism>
<dbReference type="InterPro" id="IPR012902">
    <property type="entry name" value="N_methyl_site"/>
</dbReference>
<evidence type="ECO:0008006" key="9">
    <source>
        <dbReference type="Google" id="ProtNLM"/>
    </source>
</evidence>
<keyword evidence="4 6" id="KW-1133">Transmembrane helix</keyword>
<gene>
    <name evidence="7" type="ordered locus">Tmar_0666</name>
</gene>